<evidence type="ECO:0000256" key="8">
    <source>
        <dbReference type="ARBA" id="ARBA00062683"/>
    </source>
</evidence>
<dbReference type="InterPro" id="IPR048584">
    <property type="entry name" value="Ribosomal_uS5m_N"/>
</dbReference>
<comment type="similarity">
    <text evidence="2 10">Belongs to the universal ribosomal protein uS5 family.</text>
</comment>
<keyword evidence="3 9" id="KW-0689">Ribosomal protein</keyword>
<evidence type="ECO:0000256" key="6">
    <source>
        <dbReference type="ARBA" id="ARBA00039335"/>
    </source>
</evidence>
<dbReference type="SUPFAM" id="SSF54211">
    <property type="entry name" value="Ribosomal protein S5 domain 2-like"/>
    <property type="match status" value="1"/>
</dbReference>
<comment type="caution">
    <text evidence="13">The sequence shown here is derived from an EMBL/GenBank/DDBJ whole genome shotgun (WGS) entry which is preliminary data.</text>
</comment>
<keyword evidence="4" id="KW-0496">Mitochondrion</keyword>
<dbReference type="InterPro" id="IPR013810">
    <property type="entry name" value="Ribosomal_uS5_N"/>
</dbReference>
<dbReference type="AlphaFoldDB" id="A0A8K0GH86"/>
<dbReference type="GO" id="GO:0003723">
    <property type="term" value="F:RNA binding"/>
    <property type="evidence" value="ECO:0007669"/>
    <property type="project" value="InterPro"/>
</dbReference>
<feature type="domain" description="S5 DRBM" evidence="12">
    <location>
        <begin position="179"/>
        <end position="243"/>
    </location>
</feature>
<dbReference type="EMBL" id="VTPC01002653">
    <property type="protein sequence ID" value="KAF2899759.1"/>
    <property type="molecule type" value="Genomic_DNA"/>
</dbReference>
<dbReference type="FunFam" id="3.30.160.20:FF:000022">
    <property type="entry name" value="28S ribosomal protein S5, mitochondrial"/>
    <property type="match status" value="1"/>
</dbReference>
<organism evidence="13 14">
    <name type="scientific">Ignelater luminosus</name>
    <name type="common">Cucubano</name>
    <name type="synonym">Pyrophorus luminosus</name>
    <dbReference type="NCBI Taxonomy" id="2038154"/>
    <lineage>
        <taxon>Eukaryota</taxon>
        <taxon>Metazoa</taxon>
        <taxon>Ecdysozoa</taxon>
        <taxon>Arthropoda</taxon>
        <taxon>Hexapoda</taxon>
        <taxon>Insecta</taxon>
        <taxon>Pterygota</taxon>
        <taxon>Neoptera</taxon>
        <taxon>Endopterygota</taxon>
        <taxon>Coleoptera</taxon>
        <taxon>Polyphaga</taxon>
        <taxon>Elateriformia</taxon>
        <taxon>Elateroidea</taxon>
        <taxon>Elateridae</taxon>
        <taxon>Agrypninae</taxon>
        <taxon>Pyrophorini</taxon>
        <taxon>Ignelater</taxon>
    </lineage>
</organism>
<feature type="region of interest" description="Disordered" evidence="11">
    <location>
        <begin position="429"/>
        <end position="449"/>
    </location>
</feature>
<comment type="subunit">
    <text evidence="8">Component of the mitochondrial ribosome small subunit (28S) which comprises a 12S rRNA and about 30 distinct proteins.</text>
</comment>
<dbReference type="SUPFAM" id="SSF54768">
    <property type="entry name" value="dsRNA-binding domain-like"/>
    <property type="match status" value="1"/>
</dbReference>
<evidence type="ECO:0000256" key="4">
    <source>
        <dbReference type="ARBA" id="ARBA00023128"/>
    </source>
</evidence>
<evidence type="ECO:0000256" key="1">
    <source>
        <dbReference type="ARBA" id="ARBA00004173"/>
    </source>
</evidence>
<evidence type="ECO:0000256" key="10">
    <source>
        <dbReference type="RuleBase" id="RU003823"/>
    </source>
</evidence>
<evidence type="ECO:0000313" key="14">
    <source>
        <dbReference type="Proteomes" id="UP000801492"/>
    </source>
</evidence>
<comment type="subcellular location">
    <subcellularLocation>
        <location evidence="1">Mitochondrion</location>
    </subcellularLocation>
</comment>
<dbReference type="GO" id="GO:0005763">
    <property type="term" value="C:mitochondrial small ribosomal subunit"/>
    <property type="evidence" value="ECO:0007669"/>
    <property type="project" value="UniProtKB-ARBA"/>
</dbReference>
<evidence type="ECO:0000259" key="12">
    <source>
        <dbReference type="PROSITE" id="PS50881"/>
    </source>
</evidence>
<dbReference type="GO" id="GO:0005743">
    <property type="term" value="C:mitochondrial inner membrane"/>
    <property type="evidence" value="ECO:0007669"/>
    <property type="project" value="UniProtKB-ARBA"/>
</dbReference>
<dbReference type="Pfam" id="PF21251">
    <property type="entry name" value="Ribosomal_uS5m_N"/>
    <property type="match status" value="1"/>
</dbReference>
<dbReference type="Proteomes" id="UP000801492">
    <property type="component" value="Unassembled WGS sequence"/>
</dbReference>
<dbReference type="Pfam" id="PF00333">
    <property type="entry name" value="Ribosomal_S5"/>
    <property type="match status" value="1"/>
</dbReference>
<evidence type="ECO:0000256" key="7">
    <source>
        <dbReference type="ARBA" id="ARBA00041606"/>
    </source>
</evidence>
<dbReference type="FunFam" id="3.30.230.10:FF:000002">
    <property type="entry name" value="30S ribosomal protein S5"/>
    <property type="match status" value="1"/>
</dbReference>
<accession>A0A8K0GH86</accession>
<proteinExistence type="inferred from homology"/>
<evidence type="ECO:0000256" key="5">
    <source>
        <dbReference type="ARBA" id="ARBA00023274"/>
    </source>
</evidence>
<evidence type="ECO:0000313" key="13">
    <source>
        <dbReference type="EMBL" id="KAF2899759.1"/>
    </source>
</evidence>
<reference evidence="13" key="1">
    <citation type="submission" date="2019-08" db="EMBL/GenBank/DDBJ databases">
        <title>The genome of the North American firefly Photinus pyralis.</title>
        <authorList>
            <consortium name="Photinus pyralis genome working group"/>
            <person name="Fallon T.R."/>
            <person name="Sander Lower S.E."/>
            <person name="Weng J.-K."/>
        </authorList>
    </citation>
    <scope>NUCLEOTIDE SEQUENCE</scope>
    <source>
        <strain evidence="13">TRF0915ILg1</strain>
        <tissue evidence="13">Whole body</tissue>
    </source>
</reference>
<evidence type="ECO:0000256" key="3">
    <source>
        <dbReference type="ARBA" id="ARBA00022980"/>
    </source>
</evidence>
<dbReference type="GO" id="GO:0006412">
    <property type="term" value="P:translation"/>
    <property type="evidence" value="ECO:0007669"/>
    <property type="project" value="InterPro"/>
</dbReference>
<evidence type="ECO:0000256" key="2">
    <source>
        <dbReference type="ARBA" id="ARBA00008945"/>
    </source>
</evidence>
<dbReference type="PANTHER" id="PTHR48277:SF1">
    <property type="entry name" value="MITOCHONDRIAL RIBOSOMAL PROTEIN S5"/>
    <property type="match status" value="1"/>
</dbReference>
<sequence length="449" mass="51110">MAVHVLNIVKSLQKLTINSRCRLAPTLHKRLIPELPTNEVIFANTTRNSTNFFNKLPAEALWKGITSVSNAGKKRGRGKRVSKKNIKDLNRGQVIGVGKANIVWPGLTAPIIRGKELVEQQKLPEDPEREKKLSELRDRMGNIRHAKLSPLERGWSGSKMPGRSIGPPDPIGEDTFDGFDTKVLELKTVFNMKGNFGRKRRLSVFVITGNGNGLAGFATGKGIESRTALRKAKNRAGQKLMHIKVFRGHTVFHDFFTQFGKTKIFVSQRPEGHGLICHRAIRTICEVVGIKNLYAKVEGSTNVQHVAKAFILGLLRQRTHEEIAEEKRLHLVELCKENGYFPKVLASPTSCRKTNELKHDEVLDFTQYCLDGRVILKRKTFPPFYTKHRSWEIYLKKQEKLRNHDKVRVHMKAEYGELRSFLTEKYPEARPAKPKLKSEKDANEEQTEN</sequence>
<dbReference type="Gene3D" id="3.30.160.20">
    <property type="match status" value="1"/>
</dbReference>
<name>A0A8K0GH86_IGNLU</name>
<dbReference type="InterPro" id="IPR005324">
    <property type="entry name" value="Ribosomal_uS5_C"/>
</dbReference>
<protein>
    <recommendedName>
        <fullName evidence="6">Small ribosomal subunit protein uS5m</fullName>
    </recommendedName>
    <alternativeName>
        <fullName evidence="7">28S ribosomal protein S5, mitochondrial</fullName>
    </alternativeName>
</protein>
<keyword evidence="14" id="KW-1185">Reference proteome</keyword>
<dbReference type="PANTHER" id="PTHR48277">
    <property type="entry name" value="MITOCHONDRIAL RIBOSOMAL PROTEIN S5"/>
    <property type="match status" value="1"/>
</dbReference>
<dbReference type="InterPro" id="IPR020568">
    <property type="entry name" value="Ribosomal_Su5_D2-typ_SF"/>
</dbReference>
<dbReference type="InterPro" id="IPR014721">
    <property type="entry name" value="Ribsml_uS5_D2-typ_fold_subgr"/>
</dbReference>
<dbReference type="PROSITE" id="PS50881">
    <property type="entry name" value="S5_DSRBD"/>
    <property type="match status" value="1"/>
</dbReference>
<feature type="compositionally biased region" description="Basic and acidic residues" evidence="11">
    <location>
        <begin position="429"/>
        <end position="443"/>
    </location>
</feature>
<dbReference type="OrthoDB" id="309483at2759"/>
<keyword evidence="5 9" id="KW-0687">Ribonucleoprotein</keyword>
<dbReference type="Pfam" id="PF03719">
    <property type="entry name" value="Ribosomal_S5_C"/>
    <property type="match status" value="1"/>
</dbReference>
<dbReference type="InterPro" id="IPR000851">
    <property type="entry name" value="Ribosomal_uS5"/>
</dbReference>
<evidence type="ECO:0000256" key="9">
    <source>
        <dbReference type="PROSITE-ProRule" id="PRU00268"/>
    </source>
</evidence>
<dbReference type="Gene3D" id="3.30.230.10">
    <property type="match status" value="1"/>
</dbReference>
<dbReference type="GO" id="GO:0003735">
    <property type="term" value="F:structural constituent of ribosome"/>
    <property type="evidence" value="ECO:0007669"/>
    <property type="project" value="UniProtKB-UniRule"/>
</dbReference>
<gene>
    <name evidence="13" type="ORF">ILUMI_02525</name>
</gene>
<evidence type="ECO:0000256" key="11">
    <source>
        <dbReference type="SAM" id="MobiDB-lite"/>
    </source>
</evidence>